<comment type="similarity">
    <text evidence="2">Belongs to the peptidase M28 family.</text>
</comment>
<dbReference type="PANTHER" id="PTHR35870">
    <property type="entry name" value="PROTEIN, PUTATIVE (AFU_ORTHOLOGUE AFUA_5G03330)-RELATED"/>
    <property type="match status" value="1"/>
</dbReference>
<keyword evidence="7" id="KW-1185">Reference proteome</keyword>
<dbReference type="Pfam" id="PF14027">
    <property type="entry name" value="Questin_oxidase"/>
    <property type="match status" value="1"/>
</dbReference>
<feature type="region of interest" description="Disordered" evidence="3">
    <location>
        <begin position="406"/>
        <end position="428"/>
    </location>
</feature>
<evidence type="ECO:0000256" key="1">
    <source>
        <dbReference type="ARBA" id="ARBA00023002"/>
    </source>
</evidence>
<dbReference type="Pfam" id="PF04389">
    <property type="entry name" value="Peptidase_M28"/>
    <property type="match status" value="1"/>
</dbReference>
<keyword evidence="1" id="KW-0560">Oxidoreductase</keyword>
<feature type="domain" description="Peptidase M28" evidence="5">
    <location>
        <begin position="613"/>
        <end position="792"/>
    </location>
</feature>
<dbReference type="EC" id="3.4.-.-" evidence="2"/>
<proteinExistence type="inferred from homology"/>
<dbReference type="GO" id="GO:0046872">
    <property type="term" value="F:metal ion binding"/>
    <property type="evidence" value="ECO:0007669"/>
    <property type="project" value="UniProtKB-KW"/>
</dbReference>
<dbReference type="Gene3D" id="3.40.630.10">
    <property type="entry name" value="Zn peptidases"/>
    <property type="match status" value="1"/>
</dbReference>
<protein>
    <recommendedName>
        <fullName evidence="2">Peptide hydrolase</fullName>
        <ecNumber evidence="2">3.4.-.-</ecNumber>
    </recommendedName>
</protein>
<dbReference type="InterPro" id="IPR025337">
    <property type="entry name" value="Questin_oxidase-like"/>
</dbReference>
<keyword evidence="2" id="KW-0479">Metal-binding</keyword>
<evidence type="ECO:0000259" key="5">
    <source>
        <dbReference type="Pfam" id="PF04389"/>
    </source>
</evidence>
<evidence type="ECO:0000256" key="3">
    <source>
        <dbReference type="SAM" id="MobiDB-lite"/>
    </source>
</evidence>
<feature type="transmembrane region" description="Helical" evidence="4">
    <location>
        <begin position="1050"/>
        <end position="1068"/>
    </location>
</feature>
<reference evidence="6" key="1">
    <citation type="submission" date="2020-05" db="EMBL/GenBank/DDBJ databases">
        <title>Phylogenomic resolution of chytrid fungi.</title>
        <authorList>
            <person name="Stajich J.E."/>
            <person name="Amses K."/>
            <person name="Simmons R."/>
            <person name="Seto K."/>
            <person name="Myers J."/>
            <person name="Bonds A."/>
            <person name="Quandt C.A."/>
            <person name="Barry K."/>
            <person name="Liu P."/>
            <person name="Grigoriev I."/>
            <person name="Longcore J.E."/>
            <person name="James T.Y."/>
        </authorList>
    </citation>
    <scope>NUCLEOTIDE SEQUENCE</scope>
    <source>
        <strain evidence="6">JEL0379</strain>
    </source>
</reference>
<feature type="transmembrane region" description="Helical" evidence="4">
    <location>
        <begin position="988"/>
        <end position="1012"/>
    </location>
</feature>
<evidence type="ECO:0000256" key="4">
    <source>
        <dbReference type="SAM" id="Phobius"/>
    </source>
</evidence>
<accession>A0AAD5TCH7</accession>
<keyword evidence="4" id="KW-1133">Transmembrane helix</keyword>
<keyword evidence="4" id="KW-0812">Transmembrane</keyword>
<keyword evidence="4" id="KW-0472">Membrane</keyword>
<feature type="transmembrane region" description="Helical" evidence="4">
    <location>
        <begin position="834"/>
        <end position="854"/>
    </location>
</feature>
<dbReference type="SUPFAM" id="SSF53187">
    <property type="entry name" value="Zn-dependent exopeptidases"/>
    <property type="match status" value="1"/>
</dbReference>
<sequence>MTAPLSSPVSTVATSATPPAAAVLQDLLLRNHRDHHIEYRDYLSNHFVHHLAALYFLGANGKRLEECYAQHSELEPAIAEEERVTDDNWEQFLGAKRNFSGLVAYFTSQIAKQPLSAVLSKYFPRLIPGIHGAALHPLIHLGYACELDSPIIFAEALAYCTFAYLPVVDFTAEANPAGDLTILEILDRVRCDERLNEEPIFGAGQGKRLGFQKKVARAVQTGSGVLSEYGSMWKQDVDPARALHELIKAVTVLLPTTCPVPESRPGAAPQLDFFLLHGLTSTYAIQQILQHHALRPLFKDHPQLQNRLLREEWMSLLVVYVTQGRPAIDLTWQITHHPGTVEEAWDEITQMGIRTNDEHATKAVHSLRQWRQQVSESEGEQDMYLRAALALKKMVMEIEIEDGTDNWNYKGVGSNSTPSESDDNTESSEYITTLPAEILNSPLSTAAKHDLDLPACTSTSYEQCCRASASATPGHRFVPPAHRSFRCVQRGFYAMATHNTVPHPAPATHIPNSTFSGVRAVADFLSVVAAEPHMVNSDRNELVRNFLAHQLKELQIYGAERGHVVDVDVADDINVIIPDPSSWWPGSGQTFFQATNVVLRIRGTCLDTNTSGAEAASLLVSAHYDSVPLAPGATDDGSGIATLLEACRNLLSTIDRLPSSVIFLFNNGEEINLLGGRAFVHHRWFHTISAWVNIDGGGAAGYGARSLLFRSNSAEMLRAYARSSRYPYASVVSQNSVGSSDTDGSVYGVLAGKPGLDIGFVQNRWLYHSQMDDLAHVSTDSVQQQGDNLLATILYLCQQDVLPFRDAEDTVGFETINFVFADLRGTSMFVISAITYRVAMVILLLLVSGSALYLSGRHMQKFGWRHVLLNKATAFLEAWILVALGICVPMLVTSILSFCKTAVNAASTYGHPEINVLWIAFAVVCSVLSVLHFVTPKLQVVALMANRLDQRVYTDPEVIDADFEEPSETIALMQTNIRVASEGDNQQTLVYGSLWITYALLWFQCIGVLVALHFSLLGVQGAFGLVESAFWSVLAILINTSPLANRATGLNWLVTLIVGFTIPGIRFLDLLETSFESLLPVTISYGADEMGIDRMAAAQILWGTLLLLPTLRLAGSKTRRMLLVTSGVAGAVLFVLACSLEPFSRDRFVPVHYKEIWDVTDHIQASFVDVTITADEHPTTPTGSLGPFRSALRDAVLPDGERLAPAYLVSCGIRTPQEGWCCWYRSLSPSPASIPAIRDGRGAIMTWDKALQIGTMSRSVGNGTVTQRARITGPPGSRVCSVAIPRPASNATTLDVATDVAWVGRPAVTENDALRPLKRTFYARRYTIDRHIETDLVITYPEGLGPEEIVVECYLDETVVSRVRPLVMGGENGDLRRQGRLSWVKTVETKNGGMVVRKAVKVLELE</sequence>
<organism evidence="6 7">
    <name type="scientific">Geranomyces variabilis</name>
    <dbReference type="NCBI Taxonomy" id="109894"/>
    <lineage>
        <taxon>Eukaryota</taxon>
        <taxon>Fungi</taxon>
        <taxon>Fungi incertae sedis</taxon>
        <taxon>Chytridiomycota</taxon>
        <taxon>Chytridiomycota incertae sedis</taxon>
        <taxon>Chytridiomycetes</taxon>
        <taxon>Spizellomycetales</taxon>
        <taxon>Powellomycetaceae</taxon>
        <taxon>Geranomyces</taxon>
    </lineage>
</organism>
<dbReference type="GO" id="GO:0006508">
    <property type="term" value="P:proteolysis"/>
    <property type="evidence" value="ECO:0007669"/>
    <property type="project" value="UniProtKB-KW"/>
</dbReference>
<evidence type="ECO:0000313" key="6">
    <source>
        <dbReference type="EMBL" id="KAJ3170478.1"/>
    </source>
</evidence>
<dbReference type="GO" id="GO:0016491">
    <property type="term" value="F:oxidoreductase activity"/>
    <property type="evidence" value="ECO:0007669"/>
    <property type="project" value="UniProtKB-KW"/>
</dbReference>
<evidence type="ECO:0000313" key="7">
    <source>
        <dbReference type="Proteomes" id="UP001212152"/>
    </source>
</evidence>
<keyword evidence="2" id="KW-0645">Protease</keyword>
<feature type="transmembrane region" description="Helical" evidence="4">
    <location>
        <begin position="1096"/>
        <end position="1114"/>
    </location>
</feature>
<keyword evidence="2" id="KW-0862">Zinc</keyword>
<dbReference type="EMBL" id="JADGJQ010000095">
    <property type="protein sequence ID" value="KAJ3170478.1"/>
    <property type="molecule type" value="Genomic_DNA"/>
</dbReference>
<name>A0AAD5TCH7_9FUNG</name>
<keyword evidence="2" id="KW-0378">Hydrolase</keyword>
<dbReference type="GO" id="GO:0008233">
    <property type="term" value="F:peptidase activity"/>
    <property type="evidence" value="ECO:0007669"/>
    <property type="project" value="UniProtKB-KW"/>
</dbReference>
<dbReference type="Proteomes" id="UP001212152">
    <property type="component" value="Unassembled WGS sequence"/>
</dbReference>
<dbReference type="InterPro" id="IPR007484">
    <property type="entry name" value="Peptidase_M28"/>
</dbReference>
<feature type="transmembrane region" description="Helical" evidence="4">
    <location>
        <begin position="1018"/>
        <end position="1038"/>
    </location>
</feature>
<evidence type="ECO:0000256" key="2">
    <source>
        <dbReference type="RuleBase" id="RU361240"/>
    </source>
</evidence>
<dbReference type="PANTHER" id="PTHR35870:SF6">
    <property type="entry name" value="MGS207 PROTEIN"/>
    <property type="match status" value="1"/>
</dbReference>
<feature type="transmembrane region" description="Helical" evidence="4">
    <location>
        <begin position="875"/>
        <end position="896"/>
    </location>
</feature>
<gene>
    <name evidence="6" type="primary">ERMP1</name>
    <name evidence="6" type="ORF">HDU87_008772</name>
</gene>
<comment type="caution">
    <text evidence="6">The sequence shown here is derived from an EMBL/GenBank/DDBJ whole genome shotgun (WGS) entry which is preliminary data.</text>
</comment>
<feature type="transmembrane region" description="Helical" evidence="4">
    <location>
        <begin position="1121"/>
        <end position="1143"/>
    </location>
</feature>
<feature type="transmembrane region" description="Helical" evidence="4">
    <location>
        <begin position="916"/>
        <end position="934"/>
    </location>
</feature>